<feature type="domain" description="N-acetyltransferase" evidence="1">
    <location>
        <begin position="1"/>
        <end position="154"/>
    </location>
</feature>
<comment type="caution">
    <text evidence="2">The sequence shown here is derived from an EMBL/GenBank/DDBJ whole genome shotgun (WGS) entry which is preliminary data.</text>
</comment>
<gene>
    <name evidence="2" type="ORF">FE697_006730</name>
</gene>
<reference evidence="2 3" key="1">
    <citation type="submission" date="2019-09" db="EMBL/GenBank/DDBJ databases">
        <title>Mumia zhuanghuii sp. nov. isolated from the intestinal contents of plateau pika (Ochotona curzoniae) in the Qinghai-Tibet plateau of China.</title>
        <authorList>
            <person name="Tian Z."/>
        </authorList>
    </citation>
    <scope>NUCLEOTIDE SEQUENCE [LARGE SCALE GENOMIC DNA]</scope>
    <source>
        <strain evidence="3">350</strain>
    </source>
</reference>
<dbReference type="Pfam" id="PF00583">
    <property type="entry name" value="Acetyltransf_1"/>
    <property type="match status" value="1"/>
</dbReference>
<dbReference type="Gene3D" id="3.40.630.30">
    <property type="match status" value="1"/>
</dbReference>
<dbReference type="GO" id="GO:0016747">
    <property type="term" value="F:acyltransferase activity, transferring groups other than amino-acyl groups"/>
    <property type="evidence" value="ECO:0007669"/>
    <property type="project" value="InterPro"/>
</dbReference>
<dbReference type="EMBL" id="VDFQ02000002">
    <property type="protein sequence ID" value="KAA1423311.1"/>
    <property type="molecule type" value="Genomic_DNA"/>
</dbReference>
<dbReference type="OrthoDB" id="529907at2"/>
<dbReference type="InterPro" id="IPR000182">
    <property type="entry name" value="GNAT_dom"/>
</dbReference>
<protein>
    <submittedName>
        <fullName evidence="2">GNAT family N-acetyltransferase</fullName>
    </submittedName>
</protein>
<organism evidence="2 3">
    <name type="scientific">Mumia zhuanghuii</name>
    <dbReference type="NCBI Taxonomy" id="2585211"/>
    <lineage>
        <taxon>Bacteria</taxon>
        <taxon>Bacillati</taxon>
        <taxon>Actinomycetota</taxon>
        <taxon>Actinomycetes</taxon>
        <taxon>Propionibacteriales</taxon>
        <taxon>Nocardioidaceae</taxon>
        <taxon>Mumia</taxon>
    </lineage>
</organism>
<keyword evidence="2" id="KW-0808">Transferase</keyword>
<dbReference type="SUPFAM" id="SSF55729">
    <property type="entry name" value="Acyl-CoA N-acyltransferases (Nat)"/>
    <property type="match status" value="1"/>
</dbReference>
<accession>A0A5Q6RYZ7</accession>
<dbReference type="AlphaFoldDB" id="A0A5Q6RYZ7"/>
<dbReference type="CDD" id="cd04301">
    <property type="entry name" value="NAT_SF"/>
    <property type="match status" value="1"/>
</dbReference>
<evidence type="ECO:0000313" key="3">
    <source>
        <dbReference type="Proteomes" id="UP000307768"/>
    </source>
</evidence>
<dbReference type="PROSITE" id="PS51186">
    <property type="entry name" value="GNAT"/>
    <property type="match status" value="1"/>
</dbReference>
<name>A0A5Q6RYZ7_9ACTN</name>
<dbReference type="Proteomes" id="UP000307768">
    <property type="component" value="Unassembled WGS sequence"/>
</dbReference>
<dbReference type="RefSeq" id="WP_149768830.1">
    <property type="nucleotide sequence ID" value="NZ_VDFQ02000002.1"/>
</dbReference>
<proteinExistence type="predicted"/>
<dbReference type="InterPro" id="IPR016181">
    <property type="entry name" value="Acyl_CoA_acyltransferase"/>
</dbReference>
<evidence type="ECO:0000259" key="1">
    <source>
        <dbReference type="PROSITE" id="PS51186"/>
    </source>
</evidence>
<evidence type="ECO:0000313" key="2">
    <source>
        <dbReference type="EMBL" id="KAA1423311.1"/>
    </source>
</evidence>
<sequence length="154" mass="16926">MTTVTASEYGPDLTAEVIKRWGYPRVARDLRTRRRGKIVLLATRQGVAAGFVEAQHGRELDDRGDLQGSTGTGTEISEIFVDATFRREGVGGELLDAAFEAARAHGDRAIFLYTWRGPGRVDMHVRLAAFESWGMTRTTPATDADPVVFCKSIP</sequence>